<gene>
    <name evidence="2" type="ORF">K435DRAFT_967514</name>
</gene>
<feature type="region of interest" description="Disordered" evidence="1">
    <location>
        <begin position="132"/>
        <end position="151"/>
    </location>
</feature>
<keyword evidence="3" id="KW-1185">Reference proteome</keyword>
<reference evidence="2 3" key="1">
    <citation type="journal article" date="2019" name="Nat. Ecol. Evol.">
        <title>Megaphylogeny resolves global patterns of mushroom evolution.</title>
        <authorList>
            <person name="Varga T."/>
            <person name="Krizsan K."/>
            <person name="Foldi C."/>
            <person name="Dima B."/>
            <person name="Sanchez-Garcia M."/>
            <person name="Sanchez-Ramirez S."/>
            <person name="Szollosi G.J."/>
            <person name="Szarkandi J.G."/>
            <person name="Papp V."/>
            <person name="Albert L."/>
            <person name="Andreopoulos W."/>
            <person name="Angelini C."/>
            <person name="Antonin V."/>
            <person name="Barry K.W."/>
            <person name="Bougher N.L."/>
            <person name="Buchanan P."/>
            <person name="Buyck B."/>
            <person name="Bense V."/>
            <person name="Catcheside P."/>
            <person name="Chovatia M."/>
            <person name="Cooper J."/>
            <person name="Damon W."/>
            <person name="Desjardin D."/>
            <person name="Finy P."/>
            <person name="Geml J."/>
            <person name="Haridas S."/>
            <person name="Hughes K."/>
            <person name="Justo A."/>
            <person name="Karasinski D."/>
            <person name="Kautmanova I."/>
            <person name="Kiss B."/>
            <person name="Kocsube S."/>
            <person name="Kotiranta H."/>
            <person name="LaButti K.M."/>
            <person name="Lechner B.E."/>
            <person name="Liimatainen K."/>
            <person name="Lipzen A."/>
            <person name="Lukacs Z."/>
            <person name="Mihaltcheva S."/>
            <person name="Morgado L.N."/>
            <person name="Niskanen T."/>
            <person name="Noordeloos M.E."/>
            <person name="Ohm R.A."/>
            <person name="Ortiz-Santana B."/>
            <person name="Ovrebo C."/>
            <person name="Racz N."/>
            <person name="Riley R."/>
            <person name="Savchenko A."/>
            <person name="Shiryaev A."/>
            <person name="Soop K."/>
            <person name="Spirin V."/>
            <person name="Szebenyi C."/>
            <person name="Tomsovsky M."/>
            <person name="Tulloss R.E."/>
            <person name="Uehling J."/>
            <person name="Grigoriev I.V."/>
            <person name="Vagvolgyi C."/>
            <person name="Papp T."/>
            <person name="Martin F.M."/>
            <person name="Miettinen O."/>
            <person name="Hibbett D.S."/>
            <person name="Nagy L.G."/>
        </authorList>
    </citation>
    <scope>NUCLEOTIDE SEQUENCE [LARGE SCALE GENOMIC DNA]</scope>
    <source>
        <strain evidence="2 3">CBS 962.96</strain>
    </source>
</reference>
<accession>A0A4S8LUC6</accession>
<evidence type="ECO:0000256" key="1">
    <source>
        <dbReference type="SAM" id="MobiDB-lite"/>
    </source>
</evidence>
<proteinExistence type="predicted"/>
<protein>
    <submittedName>
        <fullName evidence="2">Uncharacterized protein</fullName>
    </submittedName>
</protein>
<organism evidence="2 3">
    <name type="scientific">Dendrothele bispora (strain CBS 962.96)</name>
    <dbReference type="NCBI Taxonomy" id="1314807"/>
    <lineage>
        <taxon>Eukaryota</taxon>
        <taxon>Fungi</taxon>
        <taxon>Dikarya</taxon>
        <taxon>Basidiomycota</taxon>
        <taxon>Agaricomycotina</taxon>
        <taxon>Agaricomycetes</taxon>
        <taxon>Agaricomycetidae</taxon>
        <taxon>Agaricales</taxon>
        <taxon>Agaricales incertae sedis</taxon>
        <taxon>Dendrothele</taxon>
    </lineage>
</organism>
<sequence length="376" mass="40734">MSFRVSTTHVDATVDPMSPYSVISQVSVSSLRPSFYGLCFSAPLTLSLDSYAFTVPINFVISDSPIGGKDLVVGQDFLAFCVRAGIQVPGLGIVASVLPLETRFAPPHTENDNISVSSSTRLPSECLPTRFVQGTSTTSSSSPSLAGRNVPASVSDDKLREILLGSSSKGVRCNIFTNDIPKLHQCAANHGVDTRSLTSAHQCTIALVFHVMSGQCYHSSQIACRHVARDFASSQALSTQAFDIVCSASSKLLKLDHLRLVAKALGVEKHNRREILSALRMTCRTGKLSPHSPATLNPCPPADYHLPDPNFSAPTLLQTLRTLTRPVLLHIADTHMIAIDRYTSTVDTLRSEIVSHVCRSRCYFNFCSIRDASQSD</sequence>
<dbReference type="EMBL" id="ML179264">
    <property type="protein sequence ID" value="THU92911.1"/>
    <property type="molecule type" value="Genomic_DNA"/>
</dbReference>
<dbReference type="Proteomes" id="UP000297245">
    <property type="component" value="Unassembled WGS sequence"/>
</dbReference>
<dbReference type="AlphaFoldDB" id="A0A4S8LUC6"/>
<evidence type="ECO:0000313" key="2">
    <source>
        <dbReference type="EMBL" id="THU92911.1"/>
    </source>
</evidence>
<feature type="non-terminal residue" evidence="2">
    <location>
        <position position="376"/>
    </location>
</feature>
<feature type="compositionally biased region" description="Low complexity" evidence="1">
    <location>
        <begin position="135"/>
        <end position="144"/>
    </location>
</feature>
<evidence type="ECO:0000313" key="3">
    <source>
        <dbReference type="Proteomes" id="UP000297245"/>
    </source>
</evidence>
<name>A0A4S8LUC6_DENBC</name>